<dbReference type="Proteomes" id="UP000887563">
    <property type="component" value="Unplaced"/>
</dbReference>
<name>A0A914KXW7_MELIC</name>
<accession>A0A914KXW7</accession>
<sequence length="57" mass="6468">MVQNGQPRNNYVQQQSTPPIYGAVMRQGATQSQVQFQQMVPVIVWNSPPPFFLSIFS</sequence>
<protein>
    <submittedName>
        <fullName evidence="2">Uncharacterized protein</fullName>
    </submittedName>
</protein>
<reference evidence="2" key="1">
    <citation type="submission" date="2022-11" db="UniProtKB">
        <authorList>
            <consortium name="WormBaseParasite"/>
        </authorList>
    </citation>
    <scope>IDENTIFICATION</scope>
</reference>
<dbReference type="AlphaFoldDB" id="A0A914KXW7"/>
<proteinExistence type="predicted"/>
<evidence type="ECO:0000313" key="1">
    <source>
        <dbReference type="Proteomes" id="UP000887563"/>
    </source>
</evidence>
<keyword evidence="1" id="KW-1185">Reference proteome</keyword>
<organism evidence="1 2">
    <name type="scientific">Meloidogyne incognita</name>
    <name type="common">Southern root-knot nematode worm</name>
    <name type="synonym">Oxyuris incognita</name>
    <dbReference type="NCBI Taxonomy" id="6306"/>
    <lineage>
        <taxon>Eukaryota</taxon>
        <taxon>Metazoa</taxon>
        <taxon>Ecdysozoa</taxon>
        <taxon>Nematoda</taxon>
        <taxon>Chromadorea</taxon>
        <taxon>Rhabditida</taxon>
        <taxon>Tylenchina</taxon>
        <taxon>Tylenchomorpha</taxon>
        <taxon>Tylenchoidea</taxon>
        <taxon>Meloidogynidae</taxon>
        <taxon>Meloidogyninae</taxon>
        <taxon>Meloidogyne</taxon>
        <taxon>Meloidogyne incognita group</taxon>
    </lineage>
</organism>
<dbReference type="WBParaSite" id="Minc3s00158g06352">
    <property type="protein sequence ID" value="Minc3s00158g06352"/>
    <property type="gene ID" value="Minc3s00158g06352"/>
</dbReference>
<evidence type="ECO:0000313" key="2">
    <source>
        <dbReference type="WBParaSite" id="Minc3s00158g06352"/>
    </source>
</evidence>